<dbReference type="InterPro" id="IPR011990">
    <property type="entry name" value="TPR-like_helical_dom_sf"/>
</dbReference>
<dbReference type="Gene3D" id="1.25.40.10">
    <property type="entry name" value="Tetratricopeptide repeat domain"/>
    <property type="match status" value="2"/>
</dbReference>
<sequence>MLVLKTFELDIAYIQSIFESKISISRYIMMNYLLKMKKSYFKILIITCVLNGFGFVLNAQEVVKSDSYFEKAELLKDTDTDSAILLYKKSISYNRSTNDTTNLIKSLYELSNLYAHSLDYGNAYDGYWDALLLSEKKGDNFARAEIYQALGWLYLFYRRDNEAIKDFNHSIQLKKTLIEKNELKEYYLLSDYFSLINLFRTNGNNVMARKYIDSSIIIQKKFQTKSSYLDAEIGYQDAVDKKYDLAIDRLHKARTVFEKENPSYLIIINYLLGEVYYMMGDMTTSKKYFKTSLALTEVHTNHSNYKLVDQEALALISKNAKDYKSAFLHLEAANQLDKSIFGRQSKNNQHLFEINDRYRIQKEKEKELIKEQHITNLENEEKLWVLKSWLMVVVIFSILILSFLLIRNIRRKHTLEKQSLEEKRAVELQKANEILELKNNELTSSALQLIEKEEFIKKMKDTIGKSKENLDVPAINRIISSAQGSPTSNWKEFEARFTAINQSFYKNLKDNYPSLSQTDLKLCALVKLNFSSKEMSSLLGISIESVHTSRYRLRKKLNLERNDNLTEFIAEI</sequence>
<dbReference type="STRING" id="688270.Celal_2524"/>
<dbReference type="InterPro" id="IPR036388">
    <property type="entry name" value="WH-like_DNA-bd_sf"/>
</dbReference>
<dbReference type="Gene3D" id="1.10.10.10">
    <property type="entry name" value="Winged helix-like DNA-binding domain superfamily/Winged helix DNA-binding domain"/>
    <property type="match status" value="1"/>
</dbReference>
<dbReference type="InterPro" id="IPR016032">
    <property type="entry name" value="Sig_transdc_resp-reg_C-effctor"/>
</dbReference>
<protein>
    <submittedName>
        <fullName evidence="4">Regulatory protein LuxR</fullName>
    </submittedName>
</protein>
<evidence type="ECO:0000313" key="4">
    <source>
        <dbReference type="EMBL" id="ADV49811.1"/>
    </source>
</evidence>
<dbReference type="eggNOG" id="COG0457">
    <property type="taxonomic scope" value="Bacteria"/>
</dbReference>
<dbReference type="PROSITE" id="PS50005">
    <property type="entry name" value="TPR"/>
    <property type="match status" value="1"/>
</dbReference>
<dbReference type="GO" id="GO:0006355">
    <property type="term" value="P:regulation of DNA-templated transcription"/>
    <property type="evidence" value="ECO:0007669"/>
    <property type="project" value="InterPro"/>
</dbReference>
<keyword evidence="2" id="KW-0472">Membrane</keyword>
<keyword evidence="2" id="KW-0812">Transmembrane</keyword>
<dbReference type="SMART" id="SM00028">
    <property type="entry name" value="TPR"/>
    <property type="match status" value="4"/>
</dbReference>
<dbReference type="SUPFAM" id="SSF48452">
    <property type="entry name" value="TPR-like"/>
    <property type="match status" value="2"/>
</dbReference>
<dbReference type="EMBL" id="CP002453">
    <property type="protein sequence ID" value="ADV49811.1"/>
    <property type="molecule type" value="Genomic_DNA"/>
</dbReference>
<dbReference type="InterPro" id="IPR019734">
    <property type="entry name" value="TPR_rpt"/>
</dbReference>
<keyword evidence="5" id="KW-1185">Reference proteome</keyword>
<evidence type="ECO:0000259" key="3">
    <source>
        <dbReference type="SMART" id="SM00421"/>
    </source>
</evidence>
<dbReference type="HOGENOM" id="CLU_030491_4_0_10"/>
<dbReference type="eggNOG" id="COG2771">
    <property type="taxonomic scope" value="Bacteria"/>
</dbReference>
<feature type="repeat" description="TPR" evidence="1">
    <location>
        <begin position="144"/>
        <end position="177"/>
    </location>
</feature>
<dbReference type="Proteomes" id="UP000008634">
    <property type="component" value="Chromosome"/>
</dbReference>
<reference evidence="4 5" key="1">
    <citation type="journal article" date="2010" name="Stand. Genomic Sci.">
        <title>Complete genome sequence of Cellulophaga algicola type strain (IC166).</title>
        <authorList>
            <person name="Abt B."/>
            <person name="Lu M."/>
            <person name="Misra M."/>
            <person name="Han C."/>
            <person name="Nolan M."/>
            <person name="Lucas S."/>
            <person name="Hammon N."/>
            <person name="Deshpande S."/>
            <person name="Cheng J.F."/>
            <person name="Tapia R."/>
            <person name="Goodwin L."/>
            <person name="Pitluck S."/>
            <person name="Liolios K."/>
            <person name="Pagani I."/>
            <person name="Ivanova N."/>
            <person name="Mavromatis K."/>
            <person name="Ovchinikova G."/>
            <person name="Pati A."/>
            <person name="Chen A."/>
            <person name="Palaniappan K."/>
            <person name="Land M."/>
            <person name="Hauser L."/>
            <person name="Chang Y.J."/>
            <person name="Jeffries C.D."/>
            <person name="Detter J.C."/>
            <person name="Brambilla E."/>
            <person name="Rohde M."/>
            <person name="Tindall B.J."/>
            <person name="Goker M."/>
            <person name="Woyke T."/>
            <person name="Bristow J."/>
            <person name="Eisen J.A."/>
            <person name="Markowitz V."/>
            <person name="Hugenholtz P."/>
            <person name="Kyrpides N.C."/>
            <person name="Klenk H.P."/>
            <person name="Lapidus A."/>
        </authorList>
    </citation>
    <scope>NUCLEOTIDE SEQUENCE [LARGE SCALE GENOMIC DNA]</scope>
    <source>
        <strain evidence="5">DSM 14237 / IC166 / ACAM 630</strain>
    </source>
</reference>
<keyword evidence="1" id="KW-0802">TPR repeat</keyword>
<evidence type="ECO:0000256" key="1">
    <source>
        <dbReference type="PROSITE-ProRule" id="PRU00339"/>
    </source>
</evidence>
<feature type="domain" description="HTH luxR-type" evidence="3">
    <location>
        <begin position="512"/>
        <end position="569"/>
    </location>
</feature>
<accession>E6X9P1</accession>
<dbReference type="InterPro" id="IPR000792">
    <property type="entry name" value="Tscrpt_reg_LuxR_C"/>
</dbReference>
<proteinExistence type="predicted"/>
<name>E6X9P1_CELAD</name>
<organism evidence="4 5">
    <name type="scientific">Cellulophaga algicola (strain DSM 14237 / IC166 / ACAM 630)</name>
    <dbReference type="NCBI Taxonomy" id="688270"/>
    <lineage>
        <taxon>Bacteria</taxon>
        <taxon>Pseudomonadati</taxon>
        <taxon>Bacteroidota</taxon>
        <taxon>Flavobacteriia</taxon>
        <taxon>Flavobacteriales</taxon>
        <taxon>Flavobacteriaceae</taxon>
        <taxon>Cellulophaga</taxon>
    </lineage>
</organism>
<dbReference type="KEGG" id="cao:Celal_2524"/>
<evidence type="ECO:0000313" key="5">
    <source>
        <dbReference type="Proteomes" id="UP000008634"/>
    </source>
</evidence>
<dbReference type="SMART" id="SM00421">
    <property type="entry name" value="HTH_LUXR"/>
    <property type="match status" value="1"/>
</dbReference>
<feature type="transmembrane region" description="Helical" evidence="2">
    <location>
        <begin position="384"/>
        <end position="406"/>
    </location>
</feature>
<evidence type="ECO:0000256" key="2">
    <source>
        <dbReference type="SAM" id="Phobius"/>
    </source>
</evidence>
<dbReference type="SUPFAM" id="SSF46894">
    <property type="entry name" value="C-terminal effector domain of the bipartite response regulators"/>
    <property type="match status" value="1"/>
</dbReference>
<dbReference type="AlphaFoldDB" id="E6X9P1"/>
<gene>
    <name evidence="4" type="ordered locus">Celal_2524</name>
</gene>
<dbReference type="GO" id="GO:0003677">
    <property type="term" value="F:DNA binding"/>
    <property type="evidence" value="ECO:0007669"/>
    <property type="project" value="InterPro"/>
</dbReference>
<keyword evidence="2" id="KW-1133">Transmembrane helix</keyword>